<comment type="caution">
    <text evidence="5">The sequence shown here is derived from an EMBL/GenBank/DDBJ whole genome shotgun (WGS) entry which is preliminary data.</text>
</comment>
<dbReference type="InterPro" id="IPR036056">
    <property type="entry name" value="Fibrinogen-like_C"/>
</dbReference>
<name>A0A3M6V3T9_POCDA</name>
<evidence type="ECO:0000313" key="5">
    <source>
        <dbReference type="EMBL" id="RMX60633.1"/>
    </source>
</evidence>
<evidence type="ECO:0000256" key="2">
    <source>
        <dbReference type="SAM" id="Coils"/>
    </source>
</evidence>
<dbReference type="FunFam" id="3.90.215.10:FF:000001">
    <property type="entry name" value="Tenascin isoform 1"/>
    <property type="match status" value="1"/>
</dbReference>
<feature type="coiled-coil region" evidence="2">
    <location>
        <begin position="53"/>
        <end position="87"/>
    </location>
</feature>
<dbReference type="PANTHER" id="PTHR19143">
    <property type="entry name" value="FIBRINOGEN/TENASCIN/ANGIOPOEITIN"/>
    <property type="match status" value="1"/>
</dbReference>
<evidence type="ECO:0000256" key="1">
    <source>
        <dbReference type="ARBA" id="ARBA00023157"/>
    </source>
</evidence>
<dbReference type="Proteomes" id="UP000275408">
    <property type="component" value="Unassembled WGS sequence"/>
</dbReference>
<gene>
    <name evidence="5" type="ORF">pdam_00013759</name>
</gene>
<dbReference type="InterPro" id="IPR002181">
    <property type="entry name" value="Fibrinogen_a/b/g_C_dom"/>
</dbReference>
<evidence type="ECO:0000313" key="6">
    <source>
        <dbReference type="Proteomes" id="UP000275408"/>
    </source>
</evidence>
<dbReference type="CDD" id="cd00087">
    <property type="entry name" value="FReD"/>
    <property type="match status" value="1"/>
</dbReference>
<dbReference type="SUPFAM" id="SSF56496">
    <property type="entry name" value="Fibrinogen C-terminal domain-like"/>
    <property type="match status" value="1"/>
</dbReference>
<reference evidence="5 6" key="1">
    <citation type="journal article" date="2018" name="Sci. Rep.">
        <title>Comparative analysis of the Pocillopora damicornis genome highlights role of immune system in coral evolution.</title>
        <authorList>
            <person name="Cunning R."/>
            <person name="Bay R.A."/>
            <person name="Gillette P."/>
            <person name="Baker A.C."/>
            <person name="Traylor-Knowles N."/>
        </authorList>
    </citation>
    <scope>NUCLEOTIDE SEQUENCE [LARGE SCALE GENOMIC DNA]</scope>
    <source>
        <strain evidence="5">RSMAS</strain>
        <tissue evidence="5">Whole animal</tissue>
    </source>
</reference>
<keyword evidence="3" id="KW-0732">Signal</keyword>
<dbReference type="PANTHER" id="PTHR19143:SF458">
    <property type="entry name" value="FIBRINOGEN C-TERMINAL DOMAIN-CONTAINING PROTEIN-RELATED"/>
    <property type="match status" value="1"/>
</dbReference>
<dbReference type="OMA" id="WISITRE"/>
<dbReference type="Pfam" id="PF00147">
    <property type="entry name" value="Fibrinogen_C"/>
    <property type="match status" value="1"/>
</dbReference>
<dbReference type="OrthoDB" id="5967688at2759"/>
<dbReference type="InterPro" id="IPR014716">
    <property type="entry name" value="Fibrinogen_a/b/g_C_1"/>
</dbReference>
<keyword evidence="2" id="KW-0175">Coiled coil</keyword>
<evidence type="ECO:0000256" key="3">
    <source>
        <dbReference type="SAM" id="SignalP"/>
    </source>
</evidence>
<dbReference type="AlphaFoldDB" id="A0A3M6V3T9"/>
<dbReference type="NCBIfam" id="NF040941">
    <property type="entry name" value="GGGWT_bact"/>
    <property type="match status" value="1"/>
</dbReference>
<feature type="chain" id="PRO_5018240092" description="Fibrinogen C-terminal domain-containing protein" evidence="3">
    <location>
        <begin position="21"/>
        <end position="302"/>
    </location>
</feature>
<feature type="domain" description="Fibrinogen C-terminal" evidence="4">
    <location>
        <begin position="86"/>
        <end position="301"/>
    </location>
</feature>
<dbReference type="Gene3D" id="3.90.215.10">
    <property type="entry name" value="Gamma Fibrinogen, chain A, domain 1"/>
    <property type="match status" value="1"/>
</dbReference>
<proteinExistence type="predicted"/>
<accession>A0A3M6V3T9</accession>
<dbReference type="PROSITE" id="PS00514">
    <property type="entry name" value="FIBRINOGEN_C_1"/>
    <property type="match status" value="1"/>
</dbReference>
<organism evidence="5 6">
    <name type="scientific">Pocillopora damicornis</name>
    <name type="common">Cauliflower coral</name>
    <name type="synonym">Millepora damicornis</name>
    <dbReference type="NCBI Taxonomy" id="46731"/>
    <lineage>
        <taxon>Eukaryota</taxon>
        <taxon>Metazoa</taxon>
        <taxon>Cnidaria</taxon>
        <taxon>Anthozoa</taxon>
        <taxon>Hexacorallia</taxon>
        <taxon>Scleractinia</taxon>
        <taxon>Astrocoeniina</taxon>
        <taxon>Pocilloporidae</taxon>
        <taxon>Pocillopora</taxon>
    </lineage>
</organism>
<dbReference type="SMART" id="SM00186">
    <property type="entry name" value="FBG"/>
    <property type="match status" value="1"/>
</dbReference>
<dbReference type="InterPro" id="IPR020837">
    <property type="entry name" value="Fibrinogen_CS"/>
</dbReference>
<dbReference type="PROSITE" id="PS51406">
    <property type="entry name" value="FIBRINOGEN_C_2"/>
    <property type="match status" value="1"/>
</dbReference>
<sequence>MKYLCEVLLFCFFVTALSNSTKLSSKPARTDNDTKHHPHFGVNNNYFYAGPNSKKIENMFSNIQQQLTKLEQEIRNIKKNQTCQKQDGKAVNKNCAEVYKSGDKISGVYKIDPDGLGEFEVFCDQTTAGGGWTVFQKRYGGAVDFFRGWNVYKQGFGNLNGEFWLGLDKIHRLTARSSNKLRVDLEDLHGKTAFAEYSSFSVASERAKYLLGLGVYSGTAGDSLSYHRGLPFTTKDRDNDADSRNCASMYTGAWWYKNCHFSNLNGLYMNNKNDGKGMAWYHWKKNYKSVKRSEMKIRPKDF</sequence>
<dbReference type="EMBL" id="RCHS01000140">
    <property type="protein sequence ID" value="RMX60633.1"/>
    <property type="molecule type" value="Genomic_DNA"/>
</dbReference>
<protein>
    <recommendedName>
        <fullName evidence="4">Fibrinogen C-terminal domain-containing protein</fullName>
    </recommendedName>
</protein>
<evidence type="ECO:0000259" key="4">
    <source>
        <dbReference type="PROSITE" id="PS51406"/>
    </source>
</evidence>
<dbReference type="STRING" id="46731.A0A3M6V3T9"/>
<feature type="signal peptide" evidence="3">
    <location>
        <begin position="1"/>
        <end position="20"/>
    </location>
</feature>
<dbReference type="InterPro" id="IPR050373">
    <property type="entry name" value="Fibrinogen_C-term_domain"/>
</dbReference>
<keyword evidence="6" id="KW-1185">Reference proteome</keyword>
<dbReference type="GO" id="GO:0005615">
    <property type="term" value="C:extracellular space"/>
    <property type="evidence" value="ECO:0007669"/>
    <property type="project" value="TreeGrafter"/>
</dbReference>
<keyword evidence="1" id="KW-1015">Disulfide bond</keyword>